<dbReference type="CDD" id="cd00833">
    <property type="entry name" value="PKS"/>
    <property type="match status" value="1"/>
</dbReference>
<organism evidence="2">
    <name type="scientific">Dyplolabia afzelii</name>
    <dbReference type="NCBI Taxonomy" id="297880"/>
    <lineage>
        <taxon>Eukaryota</taxon>
        <taxon>Fungi</taxon>
        <taxon>Dikarya</taxon>
        <taxon>Ascomycota</taxon>
        <taxon>Pezizomycotina</taxon>
        <taxon>Lecanoromycetes</taxon>
        <taxon>OSLEUM clade</taxon>
        <taxon>Ostropomycetidae</taxon>
        <taxon>Ostropales</taxon>
        <taxon>Graphidaceae</taxon>
        <taxon>Fissurinoideae</taxon>
        <taxon>Dyplolabia</taxon>
    </lineage>
</organism>
<dbReference type="PROSITE" id="PS52004">
    <property type="entry name" value="KS3_2"/>
    <property type="match status" value="1"/>
</dbReference>
<feature type="non-terminal residue" evidence="2">
    <location>
        <position position="1"/>
    </location>
</feature>
<dbReference type="Pfam" id="PF16197">
    <property type="entry name" value="KAsynt_C_assoc"/>
    <property type="match status" value="1"/>
</dbReference>
<evidence type="ECO:0000313" key="2">
    <source>
        <dbReference type="EMBL" id="ACN43263.1"/>
    </source>
</evidence>
<dbReference type="SMART" id="SM00825">
    <property type="entry name" value="PKS_KS"/>
    <property type="match status" value="1"/>
</dbReference>
<dbReference type="InterPro" id="IPR016039">
    <property type="entry name" value="Thiolase-like"/>
</dbReference>
<dbReference type="GO" id="GO:0004312">
    <property type="term" value="F:fatty acid synthase activity"/>
    <property type="evidence" value="ECO:0007669"/>
    <property type="project" value="TreeGrafter"/>
</dbReference>
<feature type="domain" description="Ketosynthase family 3 (KS3)" evidence="1">
    <location>
        <begin position="1"/>
        <end position="116"/>
    </location>
</feature>
<dbReference type="AlphaFoldDB" id="C0J6I6"/>
<proteinExistence type="predicted"/>
<dbReference type="GO" id="GO:0044550">
    <property type="term" value="P:secondary metabolite biosynthetic process"/>
    <property type="evidence" value="ECO:0007669"/>
    <property type="project" value="TreeGrafter"/>
</dbReference>
<dbReference type="Gene3D" id="3.40.47.10">
    <property type="match status" value="1"/>
</dbReference>
<accession>C0J6I6</accession>
<dbReference type="InterPro" id="IPR050091">
    <property type="entry name" value="PKS_NRPS_Biosynth_Enz"/>
</dbReference>
<dbReference type="EMBL" id="EU862506">
    <property type="protein sequence ID" value="ACN43263.1"/>
    <property type="molecule type" value="Genomic_DNA"/>
</dbReference>
<dbReference type="InterPro" id="IPR020841">
    <property type="entry name" value="PKS_Beta-ketoAc_synthase_dom"/>
</dbReference>
<protein>
    <submittedName>
        <fullName evidence="2">Putative polyketide synthase</fullName>
    </submittedName>
</protein>
<dbReference type="InterPro" id="IPR032821">
    <property type="entry name" value="PKS_assoc"/>
</dbReference>
<name>C0J6I6_9LECA</name>
<dbReference type="PANTHER" id="PTHR43775:SF28">
    <property type="entry name" value="SYNTHASE, PUTATIVE-RELATED"/>
    <property type="match status" value="1"/>
</dbReference>
<dbReference type="PANTHER" id="PTHR43775">
    <property type="entry name" value="FATTY ACID SYNTHASE"/>
    <property type="match status" value="1"/>
</dbReference>
<sequence length="214" mass="22897">EAHGTGTTIGDQIEVEAVAKIFGNSGGIHIGSIKPNLGHGEAASGLISVMKAVLSLEHRVIPPNIKCMPLNPKIPFESAQLTVPVEAVPWPEGRYERVSINSFGIGGANAHVILDSKAAFKASVQAEPRKRALETPQLLLYSANNAQSLKEMIERYQTYLDGAPESLALADVAYTLANKREHLLLRAFQIGTRYKLGNASSLSSTGKPTSIVMV</sequence>
<dbReference type="Gene3D" id="3.30.70.3290">
    <property type="match status" value="1"/>
</dbReference>
<dbReference type="Pfam" id="PF02801">
    <property type="entry name" value="Ketoacyl-synt_C"/>
    <property type="match status" value="1"/>
</dbReference>
<reference evidence="2" key="1">
    <citation type="journal article" date="2009" name="Appl. Environ. Microbiol.">
        <title>Insect-specific polyketide synthases (PKSs), potential PKS-nonribosomal peptide synthetase hybrids, and novel PKS clades in tropical fungi.</title>
        <authorList>
            <person name="Amnuaykanjanasin A."/>
            <person name="Phonghanpot S."/>
            <person name="Sengpanich N."/>
            <person name="Cheevadhanarak S."/>
            <person name="Tanticharoen M."/>
        </authorList>
    </citation>
    <scope>NUCLEOTIDE SEQUENCE</scope>
    <source>
        <strain evidence="2">BCC12103</strain>
    </source>
</reference>
<dbReference type="InterPro" id="IPR014031">
    <property type="entry name" value="Ketoacyl_synth_C"/>
</dbReference>
<dbReference type="SUPFAM" id="SSF53901">
    <property type="entry name" value="Thiolase-like"/>
    <property type="match status" value="1"/>
</dbReference>
<feature type="non-terminal residue" evidence="2">
    <location>
        <position position="214"/>
    </location>
</feature>
<evidence type="ECO:0000259" key="1">
    <source>
        <dbReference type="PROSITE" id="PS52004"/>
    </source>
</evidence>
<dbReference type="GO" id="GO:0006633">
    <property type="term" value="P:fatty acid biosynthetic process"/>
    <property type="evidence" value="ECO:0007669"/>
    <property type="project" value="TreeGrafter"/>
</dbReference>